<dbReference type="RefSeq" id="WP_344931717.1">
    <property type="nucleotide sequence ID" value="NZ_BAAAYK010000047.1"/>
</dbReference>
<gene>
    <name evidence="1" type="ORF">GCM10020366_71970</name>
</gene>
<accession>A0ABP6S331</accession>
<sequence length="149" mass="16133">MLWTDVPRSQFEQAAAHTGPMRRTIRWRRSATCSAGRGSTTSRLLNLDEVSNAENPLLGHEFTANERAKMTPAGSAGASDILRPALVHEFGGAYLDGDNALADVSSLFDVVLDGREGYALHVDTEREIFSNSAVAAARHHRRCAPTSTP</sequence>
<evidence type="ECO:0000313" key="2">
    <source>
        <dbReference type="Proteomes" id="UP001500483"/>
    </source>
</evidence>
<dbReference type="EMBL" id="BAAAYK010000047">
    <property type="protein sequence ID" value="GAA3366866.1"/>
    <property type="molecule type" value="Genomic_DNA"/>
</dbReference>
<evidence type="ECO:0000313" key="1">
    <source>
        <dbReference type="EMBL" id="GAA3366866.1"/>
    </source>
</evidence>
<reference evidence="2" key="1">
    <citation type="journal article" date="2019" name="Int. J. Syst. Evol. Microbiol.">
        <title>The Global Catalogue of Microorganisms (GCM) 10K type strain sequencing project: providing services to taxonomists for standard genome sequencing and annotation.</title>
        <authorList>
            <consortium name="The Broad Institute Genomics Platform"/>
            <consortium name="The Broad Institute Genome Sequencing Center for Infectious Disease"/>
            <person name="Wu L."/>
            <person name="Ma J."/>
        </authorList>
    </citation>
    <scope>NUCLEOTIDE SEQUENCE [LARGE SCALE GENOMIC DNA]</scope>
    <source>
        <strain evidence="2">JCM 9687</strain>
    </source>
</reference>
<protein>
    <submittedName>
        <fullName evidence="1">Uncharacterized protein</fullName>
    </submittedName>
</protein>
<organism evidence="1 2">
    <name type="scientific">Saccharopolyspora gregorii</name>
    <dbReference type="NCBI Taxonomy" id="33914"/>
    <lineage>
        <taxon>Bacteria</taxon>
        <taxon>Bacillati</taxon>
        <taxon>Actinomycetota</taxon>
        <taxon>Actinomycetes</taxon>
        <taxon>Pseudonocardiales</taxon>
        <taxon>Pseudonocardiaceae</taxon>
        <taxon>Saccharopolyspora</taxon>
    </lineage>
</organism>
<name>A0ABP6S331_9PSEU</name>
<dbReference type="Gene3D" id="3.90.550.20">
    <property type="match status" value="1"/>
</dbReference>
<proteinExistence type="predicted"/>
<dbReference type="Proteomes" id="UP001500483">
    <property type="component" value="Unassembled WGS sequence"/>
</dbReference>
<keyword evidence="2" id="KW-1185">Reference proteome</keyword>
<comment type="caution">
    <text evidence="1">The sequence shown here is derived from an EMBL/GenBank/DDBJ whole genome shotgun (WGS) entry which is preliminary data.</text>
</comment>